<dbReference type="EMBL" id="BAABGU010000031">
    <property type="protein sequence ID" value="GAA4576478.1"/>
    <property type="molecule type" value="Genomic_DNA"/>
</dbReference>
<sequence length="51" mass="5321">MVRPLALVYTNLLDDDLDQARTAATMADPGVSAGGPDVAQPNAFPQLRGPL</sequence>
<proteinExistence type="predicted"/>
<keyword evidence="3" id="KW-1185">Reference proteome</keyword>
<reference evidence="3" key="1">
    <citation type="journal article" date="2019" name="Int. J. Syst. Evol. Microbiol.">
        <title>The Global Catalogue of Microorganisms (GCM) 10K type strain sequencing project: providing services to taxonomists for standard genome sequencing and annotation.</title>
        <authorList>
            <consortium name="The Broad Institute Genomics Platform"/>
            <consortium name="The Broad Institute Genome Sequencing Center for Infectious Disease"/>
            <person name="Wu L."/>
            <person name="Ma J."/>
        </authorList>
    </citation>
    <scope>NUCLEOTIDE SEQUENCE [LARGE SCALE GENOMIC DNA]</scope>
    <source>
        <strain evidence="3">JCM 3175</strain>
    </source>
</reference>
<evidence type="ECO:0000313" key="2">
    <source>
        <dbReference type="EMBL" id="GAA4576478.1"/>
    </source>
</evidence>
<evidence type="ECO:0000313" key="3">
    <source>
        <dbReference type="Proteomes" id="UP001500307"/>
    </source>
</evidence>
<accession>A0ABP8SZW5</accession>
<organism evidence="2 3">
    <name type="scientific">Micromonospora coerulea</name>
    <dbReference type="NCBI Taxonomy" id="47856"/>
    <lineage>
        <taxon>Bacteria</taxon>
        <taxon>Bacillati</taxon>
        <taxon>Actinomycetota</taxon>
        <taxon>Actinomycetes</taxon>
        <taxon>Micromonosporales</taxon>
        <taxon>Micromonosporaceae</taxon>
        <taxon>Micromonospora</taxon>
    </lineage>
</organism>
<protein>
    <submittedName>
        <fullName evidence="2">Uncharacterized protein</fullName>
    </submittedName>
</protein>
<feature type="region of interest" description="Disordered" evidence="1">
    <location>
        <begin position="27"/>
        <end position="51"/>
    </location>
</feature>
<gene>
    <name evidence="2" type="ORF">GCM10023176_47930</name>
</gene>
<dbReference type="Proteomes" id="UP001500307">
    <property type="component" value="Unassembled WGS sequence"/>
</dbReference>
<name>A0ABP8SZW5_9ACTN</name>
<evidence type="ECO:0000256" key="1">
    <source>
        <dbReference type="SAM" id="MobiDB-lite"/>
    </source>
</evidence>
<comment type="caution">
    <text evidence="2">The sequence shown here is derived from an EMBL/GenBank/DDBJ whole genome shotgun (WGS) entry which is preliminary data.</text>
</comment>